<dbReference type="SMART" id="SM00150">
    <property type="entry name" value="SPEC"/>
    <property type="match status" value="2"/>
</dbReference>
<dbReference type="SUPFAM" id="SSF46966">
    <property type="entry name" value="Spectrin repeat"/>
    <property type="match status" value="2"/>
</dbReference>
<dbReference type="Proteomes" id="UP001497623">
    <property type="component" value="Unassembled WGS sequence"/>
</dbReference>
<dbReference type="InterPro" id="IPR018159">
    <property type="entry name" value="Spectrin/alpha-actinin"/>
</dbReference>
<dbReference type="Gene3D" id="1.20.58.60">
    <property type="match status" value="2"/>
</dbReference>
<dbReference type="AlphaFoldDB" id="A0AAV2PSU4"/>
<dbReference type="InterPro" id="IPR002017">
    <property type="entry name" value="Spectrin_repeat"/>
</dbReference>
<reference evidence="1 2" key="1">
    <citation type="submission" date="2024-05" db="EMBL/GenBank/DDBJ databases">
        <authorList>
            <person name="Wallberg A."/>
        </authorList>
    </citation>
    <scope>NUCLEOTIDE SEQUENCE [LARGE SCALE GENOMIC DNA]</scope>
</reference>
<comment type="caution">
    <text evidence="1">The sequence shown here is derived from an EMBL/GenBank/DDBJ whole genome shotgun (WGS) entry which is preliminary data.</text>
</comment>
<name>A0AAV2PSU4_MEGNR</name>
<gene>
    <name evidence="1" type="ORF">MNOR_LOCUS3877</name>
</gene>
<evidence type="ECO:0000313" key="1">
    <source>
        <dbReference type="EMBL" id="CAL4064156.1"/>
    </source>
</evidence>
<evidence type="ECO:0000313" key="2">
    <source>
        <dbReference type="Proteomes" id="UP001497623"/>
    </source>
</evidence>
<evidence type="ECO:0008006" key="3">
    <source>
        <dbReference type="Google" id="ProtNLM"/>
    </source>
</evidence>
<keyword evidence="2" id="KW-1185">Reference proteome</keyword>
<proteinExistence type="predicted"/>
<sequence>MTFWQENYGFVKDVYDFRLQKYQEWMDKLEAIVGKVMAPNVQYTYKEFKVIKDSLSSLTRDLEREGMKAWLDMMLEKVAVRVGEEAGLSAKDKEFKMAEKKKLETLIDRHDKLLPSTIDAQQKVEIYARCYAFGDEISPVLKTLQEQHHLAVKEIHPHNMKMLDEQIEKSEKVITTVQAQQDNFEELRKRGAKLVQTPNVAPFLQELLEKLEKSWQDANEHSQSRLQMLKTSSCDWETYDELRTAIIEPLEKLEGEYKKYRKFYDPVQGLEKLSRRKEIFETHKKSSDEMMAKIKMCYTTIMILAGDEKKEFLDKEVNDVEDKRNIVTKCEDTLNSLFDYNTKLTNAVNHCHDLSNWAKPTQETLDKLCTDENITPEDRTKEILNLQEVGQEKVPQLEPLDLEYRTLLLDEDMEKSETAKKTMQEWKDVMEFTKKVCETIEHEAASISTDQRLYADYLCSVKDFKPWMEDAEKEAKKEIPKPDDLEAAMKVLEEFKVFNEECGSRREKLDAANKARETMEKQSTVENECGPLGARWDDVKKVSVTRIEKAQALVDTWTDLTSTSEELATKTAEVHKQESPDLEALEVIYNNLKDLVNKKKELMTALFPGK</sequence>
<accession>A0AAV2PSU4</accession>
<dbReference type="Pfam" id="PF00435">
    <property type="entry name" value="Spectrin"/>
    <property type="match status" value="1"/>
</dbReference>
<organism evidence="1 2">
    <name type="scientific">Meganyctiphanes norvegica</name>
    <name type="common">Northern krill</name>
    <name type="synonym">Thysanopoda norvegica</name>
    <dbReference type="NCBI Taxonomy" id="48144"/>
    <lineage>
        <taxon>Eukaryota</taxon>
        <taxon>Metazoa</taxon>
        <taxon>Ecdysozoa</taxon>
        <taxon>Arthropoda</taxon>
        <taxon>Crustacea</taxon>
        <taxon>Multicrustacea</taxon>
        <taxon>Malacostraca</taxon>
        <taxon>Eumalacostraca</taxon>
        <taxon>Eucarida</taxon>
        <taxon>Euphausiacea</taxon>
        <taxon>Euphausiidae</taxon>
        <taxon>Meganyctiphanes</taxon>
    </lineage>
</organism>
<protein>
    <recommendedName>
        <fullName evidence="3">Nesprin-1-like</fullName>
    </recommendedName>
</protein>
<dbReference type="EMBL" id="CAXKWB010001372">
    <property type="protein sequence ID" value="CAL4064156.1"/>
    <property type="molecule type" value="Genomic_DNA"/>
</dbReference>